<name>A0ABT8SFT8_9BURK</name>
<proteinExistence type="predicted"/>
<evidence type="ECO:0000313" key="2">
    <source>
        <dbReference type="Proteomes" id="UP001169027"/>
    </source>
</evidence>
<sequence>MKITQILEIERALQSIEVMLAGCHGDDESAPGFGLTRLSEPRPPGKKIAAGSVKEEKFASQECAAIHLCLTCAATLLAVVQRLMTEPAIRSPKERAERLCKLVSDIRAGGRTAFRAGLVLVGQDTSLAGPIDRSQDQEQAARETA</sequence>
<dbReference type="RefSeq" id="WP_301815531.1">
    <property type="nucleotide sequence ID" value="NZ_JAUJZH010000037.1"/>
</dbReference>
<dbReference type="EMBL" id="JAUKVY010000037">
    <property type="protein sequence ID" value="MDO1537228.1"/>
    <property type="molecule type" value="Genomic_DNA"/>
</dbReference>
<gene>
    <name evidence="1" type="ORF">Q2T77_33680</name>
</gene>
<protein>
    <submittedName>
        <fullName evidence="1">Uncharacterized protein</fullName>
    </submittedName>
</protein>
<reference evidence="1" key="1">
    <citation type="submission" date="2023-06" db="EMBL/GenBank/DDBJ databases">
        <authorList>
            <person name="Jiang Y."/>
            <person name="Liu Q."/>
        </authorList>
    </citation>
    <scope>NUCLEOTIDE SEQUENCE</scope>
    <source>
        <strain evidence="1">CGMCC 1.12090</strain>
    </source>
</reference>
<dbReference type="Proteomes" id="UP001169027">
    <property type="component" value="Unassembled WGS sequence"/>
</dbReference>
<evidence type="ECO:0000313" key="1">
    <source>
        <dbReference type="EMBL" id="MDO1537228.1"/>
    </source>
</evidence>
<organism evidence="1 2">
    <name type="scientific">Variovorax ginsengisoli</name>
    <dbReference type="NCBI Taxonomy" id="363844"/>
    <lineage>
        <taxon>Bacteria</taxon>
        <taxon>Pseudomonadati</taxon>
        <taxon>Pseudomonadota</taxon>
        <taxon>Betaproteobacteria</taxon>
        <taxon>Burkholderiales</taxon>
        <taxon>Comamonadaceae</taxon>
        <taxon>Variovorax</taxon>
    </lineage>
</organism>
<accession>A0ABT8SFT8</accession>
<keyword evidence="2" id="KW-1185">Reference proteome</keyword>
<comment type="caution">
    <text evidence="1">The sequence shown here is derived from an EMBL/GenBank/DDBJ whole genome shotgun (WGS) entry which is preliminary data.</text>
</comment>